<gene>
    <name evidence="2" type="ORF">UT77_C0001G0164</name>
</gene>
<evidence type="ECO:0000256" key="1">
    <source>
        <dbReference type="SAM" id="Phobius"/>
    </source>
</evidence>
<name>A0A0G0QRF2_9BACT</name>
<organism evidence="2 3">
    <name type="scientific">Candidatus Daviesbacteria bacterium GW2011_GWC2_40_12</name>
    <dbReference type="NCBI Taxonomy" id="1618431"/>
    <lineage>
        <taxon>Bacteria</taxon>
        <taxon>Candidatus Daviesiibacteriota</taxon>
    </lineage>
</organism>
<accession>A0A0G0QRF2</accession>
<feature type="transmembrane region" description="Helical" evidence="1">
    <location>
        <begin position="155"/>
        <end position="176"/>
    </location>
</feature>
<comment type="caution">
    <text evidence="2">The sequence shown here is derived from an EMBL/GenBank/DDBJ whole genome shotgun (WGS) entry which is preliminary data.</text>
</comment>
<sequence>MIKRIFILFSILLLIYMIWPGPNKISQFKPLPNSTKSTLSGDTFQIPNVAAYFSNNFRDFVIPFYFKNYQGVSRLPFPPLVLNHPPEYSWVVINVNTDTTYLEEFVYPLRDSLFVNGFETYRPDGTPVFWGAPELTESTKSWYTKTKLRYYPSNILVRSLVWFGIVVSILAIYRLGRKIAKE</sequence>
<keyword evidence="1" id="KW-0472">Membrane</keyword>
<dbReference type="AlphaFoldDB" id="A0A0G0QRF2"/>
<evidence type="ECO:0000313" key="2">
    <source>
        <dbReference type="EMBL" id="KKR42713.1"/>
    </source>
</evidence>
<keyword evidence="1" id="KW-1133">Transmembrane helix</keyword>
<proteinExistence type="predicted"/>
<keyword evidence="1" id="KW-0812">Transmembrane</keyword>
<protein>
    <submittedName>
        <fullName evidence="2">Uncharacterized protein</fullName>
    </submittedName>
</protein>
<dbReference type="EMBL" id="LBYB01000001">
    <property type="protein sequence ID" value="KKR42713.1"/>
    <property type="molecule type" value="Genomic_DNA"/>
</dbReference>
<dbReference type="Proteomes" id="UP000034881">
    <property type="component" value="Unassembled WGS sequence"/>
</dbReference>
<evidence type="ECO:0000313" key="3">
    <source>
        <dbReference type="Proteomes" id="UP000034881"/>
    </source>
</evidence>
<reference evidence="2 3" key="1">
    <citation type="journal article" date="2015" name="Nature">
        <title>rRNA introns, odd ribosomes, and small enigmatic genomes across a large radiation of phyla.</title>
        <authorList>
            <person name="Brown C.T."/>
            <person name="Hug L.A."/>
            <person name="Thomas B.C."/>
            <person name="Sharon I."/>
            <person name="Castelle C.J."/>
            <person name="Singh A."/>
            <person name="Wilkins M.J."/>
            <person name="Williams K.H."/>
            <person name="Banfield J.F."/>
        </authorList>
    </citation>
    <scope>NUCLEOTIDE SEQUENCE [LARGE SCALE GENOMIC DNA]</scope>
</reference>